<dbReference type="Gene3D" id="3.90.79.10">
    <property type="entry name" value="Nucleoside Triphosphate Pyrophosphohydrolase"/>
    <property type="match status" value="1"/>
</dbReference>
<dbReference type="CDD" id="cd02883">
    <property type="entry name" value="NUDIX_Hydrolase"/>
    <property type="match status" value="1"/>
</dbReference>
<feature type="compositionally biased region" description="Acidic residues" evidence="1">
    <location>
        <begin position="176"/>
        <end position="185"/>
    </location>
</feature>
<proteinExistence type="predicted"/>
<dbReference type="Pfam" id="PF00293">
    <property type="entry name" value="NUDIX"/>
    <property type="match status" value="1"/>
</dbReference>
<name>A0A0F4YXU0_RASE3</name>
<dbReference type="AlphaFoldDB" id="A0A0F4YXU0"/>
<feature type="region of interest" description="Disordered" evidence="1">
    <location>
        <begin position="171"/>
        <end position="203"/>
    </location>
</feature>
<dbReference type="PANTHER" id="PTHR43736:SF1">
    <property type="entry name" value="DIHYDRONEOPTERIN TRIPHOSPHATE DIPHOSPHATASE"/>
    <property type="match status" value="1"/>
</dbReference>
<accession>A0A0F4YXU0</accession>
<dbReference type="RefSeq" id="XP_013329522.1">
    <property type="nucleotide sequence ID" value="XM_013474068.1"/>
</dbReference>
<sequence>MNRLFLFKRKKKKKLNIPPPSTPQSRRRRSSSYTVAPHLQAEFDVPLSAFAAAHAEYTDFVVAGFIFSERSSVPPAAPAAAVSTAPRMLLLQRAWSDSYGGYWDFPGGSVEPSSDATLLDGVAREVREETGFHVSRIRELVRVDAWVAHMGRRKVAKYSFIVDVHEAAESSAASGEWEDEDDESESDHNSVVTQQQQQQQHMPLNWEDQVQLAEAEHQRYVWATEEEVEASVVNKRNGRGEEGPYLFVGIQGETALEAFRKYKSLKGD</sequence>
<dbReference type="Proteomes" id="UP000053958">
    <property type="component" value="Unassembled WGS sequence"/>
</dbReference>
<dbReference type="GeneID" id="25315426"/>
<keyword evidence="4" id="KW-1185">Reference proteome</keyword>
<protein>
    <submittedName>
        <fullName evidence="3">NUDIX domain protein</fullName>
    </submittedName>
</protein>
<feature type="region of interest" description="Disordered" evidence="1">
    <location>
        <begin position="14"/>
        <end position="33"/>
    </location>
</feature>
<feature type="domain" description="Nudix hydrolase" evidence="2">
    <location>
        <begin position="57"/>
        <end position="248"/>
    </location>
</feature>
<dbReference type="PANTHER" id="PTHR43736">
    <property type="entry name" value="ADP-RIBOSE PYROPHOSPHATASE"/>
    <property type="match status" value="1"/>
</dbReference>
<organism evidence="3 4">
    <name type="scientific">Rasamsonia emersonii (strain ATCC 16479 / CBS 393.64 / IMI 116815)</name>
    <dbReference type="NCBI Taxonomy" id="1408163"/>
    <lineage>
        <taxon>Eukaryota</taxon>
        <taxon>Fungi</taxon>
        <taxon>Dikarya</taxon>
        <taxon>Ascomycota</taxon>
        <taxon>Pezizomycotina</taxon>
        <taxon>Eurotiomycetes</taxon>
        <taxon>Eurotiomycetidae</taxon>
        <taxon>Eurotiales</taxon>
        <taxon>Trichocomaceae</taxon>
        <taxon>Rasamsonia</taxon>
    </lineage>
</organism>
<dbReference type="SUPFAM" id="SSF55811">
    <property type="entry name" value="Nudix"/>
    <property type="match status" value="1"/>
</dbReference>
<dbReference type="EMBL" id="LASV01000119">
    <property type="protein sequence ID" value="KKA22910.1"/>
    <property type="molecule type" value="Genomic_DNA"/>
</dbReference>
<evidence type="ECO:0000259" key="2">
    <source>
        <dbReference type="PROSITE" id="PS51462"/>
    </source>
</evidence>
<dbReference type="PROSITE" id="PS51462">
    <property type="entry name" value="NUDIX"/>
    <property type="match status" value="1"/>
</dbReference>
<gene>
    <name evidence="3" type="ORF">T310_3076</name>
</gene>
<dbReference type="InterPro" id="IPR015797">
    <property type="entry name" value="NUDIX_hydrolase-like_dom_sf"/>
</dbReference>
<comment type="caution">
    <text evidence="3">The sequence shown here is derived from an EMBL/GenBank/DDBJ whole genome shotgun (WGS) entry which is preliminary data.</text>
</comment>
<reference evidence="3 4" key="1">
    <citation type="submission" date="2015-04" db="EMBL/GenBank/DDBJ databases">
        <authorList>
            <person name="Heijne W.H."/>
            <person name="Fedorova N.D."/>
            <person name="Nierman W.C."/>
            <person name="Vollebregt A.W."/>
            <person name="Zhao Z."/>
            <person name="Wu L."/>
            <person name="Kumar M."/>
            <person name="Stam H."/>
            <person name="van den Berg M.A."/>
            <person name="Pel H.J."/>
        </authorList>
    </citation>
    <scope>NUCLEOTIDE SEQUENCE [LARGE SCALE GENOMIC DNA]</scope>
    <source>
        <strain evidence="3 4">CBS 393.64</strain>
    </source>
</reference>
<evidence type="ECO:0000313" key="4">
    <source>
        <dbReference type="Proteomes" id="UP000053958"/>
    </source>
</evidence>
<dbReference type="OrthoDB" id="276276at2759"/>
<dbReference type="STRING" id="1408163.A0A0F4YXU0"/>
<dbReference type="InterPro" id="IPR000086">
    <property type="entry name" value="NUDIX_hydrolase_dom"/>
</dbReference>
<evidence type="ECO:0000313" key="3">
    <source>
        <dbReference type="EMBL" id="KKA22910.1"/>
    </source>
</evidence>
<evidence type="ECO:0000256" key="1">
    <source>
        <dbReference type="SAM" id="MobiDB-lite"/>
    </source>
</evidence>